<dbReference type="PANTHER" id="PTHR33365">
    <property type="entry name" value="YALI0B05434P"/>
    <property type="match status" value="1"/>
</dbReference>
<keyword evidence="2" id="KW-0472">Membrane</keyword>
<evidence type="ECO:0000313" key="4">
    <source>
        <dbReference type="Proteomes" id="UP001305414"/>
    </source>
</evidence>
<accession>A0AAN7UAN1</accession>
<comment type="caution">
    <text evidence="3">The sequence shown here is derived from an EMBL/GenBank/DDBJ whole genome shotgun (WGS) entry which is preliminary data.</text>
</comment>
<dbReference type="InterPro" id="IPR021765">
    <property type="entry name" value="UstYa-like"/>
</dbReference>
<name>A0AAN7UAN1_9PEZI</name>
<keyword evidence="2" id="KW-1133">Transmembrane helix</keyword>
<protein>
    <submittedName>
        <fullName evidence="3">Uncharacterized protein</fullName>
    </submittedName>
</protein>
<dbReference type="EMBL" id="JAWHQM010000002">
    <property type="protein sequence ID" value="KAK5625194.1"/>
    <property type="molecule type" value="Genomic_DNA"/>
</dbReference>
<gene>
    <name evidence="3" type="ORF">RRF57_000910</name>
</gene>
<evidence type="ECO:0000256" key="2">
    <source>
        <dbReference type="SAM" id="Phobius"/>
    </source>
</evidence>
<sequence length="259" mass="29737">MCKDSGDFQVPLLENIRSNEPSIHQPSHSRREPFFRISLFFFIHLIYFTLLSYIAVLGTLYIRQPLCTSVSVPLSSATSEHAKLLQMPLEFEERSAWLPLQAPWDQEPSPTLDQAWADLMFGLNVRVTADEVESLGFNTTDRLRVNGGDYFGVVGVYHQIHCLNSIRMMLYWDYYKIRFANSTDSELFTLGHTAHCIDTLRQWLMCHGGVEIHLANWVDTPAERELDGATSTTCLKWDSLAAWTRPRTLVPGTYTYRQP</sequence>
<organism evidence="3 4">
    <name type="scientific">Xylaria bambusicola</name>
    <dbReference type="NCBI Taxonomy" id="326684"/>
    <lineage>
        <taxon>Eukaryota</taxon>
        <taxon>Fungi</taxon>
        <taxon>Dikarya</taxon>
        <taxon>Ascomycota</taxon>
        <taxon>Pezizomycotina</taxon>
        <taxon>Sordariomycetes</taxon>
        <taxon>Xylariomycetidae</taxon>
        <taxon>Xylariales</taxon>
        <taxon>Xylariaceae</taxon>
        <taxon>Xylaria</taxon>
    </lineage>
</organism>
<reference evidence="3 4" key="1">
    <citation type="submission" date="2023-10" db="EMBL/GenBank/DDBJ databases">
        <title>Draft genome sequence of Xylaria bambusicola isolate GMP-LS, the root and basal stem rot pathogen of sugarcane in Indonesia.</title>
        <authorList>
            <person name="Selvaraj P."/>
            <person name="Muralishankar V."/>
            <person name="Muruganantham S."/>
            <person name="Sp S."/>
            <person name="Haryani S."/>
            <person name="Lau K.J.X."/>
            <person name="Naqvi N.I."/>
        </authorList>
    </citation>
    <scope>NUCLEOTIDE SEQUENCE [LARGE SCALE GENOMIC DNA]</scope>
    <source>
        <strain evidence="3">GMP-LS</strain>
    </source>
</reference>
<keyword evidence="4" id="KW-1185">Reference proteome</keyword>
<dbReference type="PANTHER" id="PTHR33365:SF13">
    <property type="entry name" value="TAT PATHWAY SIGNAL SEQUENCE"/>
    <property type="match status" value="1"/>
</dbReference>
<evidence type="ECO:0000256" key="1">
    <source>
        <dbReference type="ARBA" id="ARBA00035112"/>
    </source>
</evidence>
<proteinExistence type="inferred from homology"/>
<dbReference type="Proteomes" id="UP001305414">
    <property type="component" value="Unassembled WGS sequence"/>
</dbReference>
<evidence type="ECO:0000313" key="3">
    <source>
        <dbReference type="EMBL" id="KAK5625194.1"/>
    </source>
</evidence>
<keyword evidence="2" id="KW-0812">Transmembrane</keyword>
<feature type="transmembrane region" description="Helical" evidence="2">
    <location>
        <begin position="39"/>
        <end position="62"/>
    </location>
</feature>
<dbReference type="AlphaFoldDB" id="A0AAN7UAN1"/>
<dbReference type="GO" id="GO:0043386">
    <property type="term" value="P:mycotoxin biosynthetic process"/>
    <property type="evidence" value="ECO:0007669"/>
    <property type="project" value="InterPro"/>
</dbReference>
<dbReference type="Pfam" id="PF11807">
    <property type="entry name" value="UstYa"/>
    <property type="match status" value="1"/>
</dbReference>
<comment type="similarity">
    <text evidence="1">Belongs to the ustYa family.</text>
</comment>